<feature type="chain" id="PRO_5020658247" evidence="1">
    <location>
        <begin position="24"/>
        <end position="499"/>
    </location>
</feature>
<reference evidence="2 3" key="1">
    <citation type="submission" date="2019-02" db="EMBL/GenBank/DDBJ databases">
        <title>Paenibacillus sp. nov., isolated from surface-sterilized tissue of Thalictrum simplex L.</title>
        <authorList>
            <person name="Tuo L."/>
        </authorList>
    </citation>
    <scope>NUCLEOTIDE SEQUENCE [LARGE SCALE GENOMIC DNA]</scope>
    <source>
        <strain evidence="2 3">N2SHLJ1</strain>
    </source>
</reference>
<proteinExistence type="predicted"/>
<evidence type="ECO:0000313" key="3">
    <source>
        <dbReference type="Proteomes" id="UP000293142"/>
    </source>
</evidence>
<dbReference type="PANTHER" id="PTHR43649:SF12">
    <property type="entry name" value="DIACETYLCHITOBIOSE BINDING PROTEIN DASA"/>
    <property type="match status" value="1"/>
</dbReference>
<feature type="signal peptide" evidence="1">
    <location>
        <begin position="1"/>
        <end position="23"/>
    </location>
</feature>
<dbReference type="AlphaFoldDB" id="A0A4Q9DS46"/>
<comment type="caution">
    <text evidence="2">The sequence shown here is derived from an EMBL/GenBank/DDBJ whole genome shotgun (WGS) entry which is preliminary data.</text>
</comment>
<dbReference type="OrthoDB" id="2675752at2"/>
<dbReference type="Pfam" id="PF01547">
    <property type="entry name" value="SBP_bac_1"/>
    <property type="match status" value="1"/>
</dbReference>
<evidence type="ECO:0000313" key="2">
    <source>
        <dbReference type="EMBL" id="TBL78206.1"/>
    </source>
</evidence>
<dbReference type="PROSITE" id="PS51257">
    <property type="entry name" value="PROKAR_LIPOPROTEIN"/>
    <property type="match status" value="1"/>
</dbReference>
<dbReference type="InterPro" id="IPR050490">
    <property type="entry name" value="Bact_solute-bd_prot1"/>
</dbReference>
<accession>A0A4Q9DS46</accession>
<protein>
    <submittedName>
        <fullName evidence="2">Extracellular solute-binding protein</fullName>
    </submittedName>
</protein>
<dbReference type="Proteomes" id="UP000293142">
    <property type="component" value="Unassembled WGS sequence"/>
</dbReference>
<evidence type="ECO:0000256" key="1">
    <source>
        <dbReference type="SAM" id="SignalP"/>
    </source>
</evidence>
<gene>
    <name evidence="2" type="ORF">EYB31_15125</name>
</gene>
<dbReference type="PANTHER" id="PTHR43649">
    <property type="entry name" value="ARABINOSE-BINDING PROTEIN-RELATED"/>
    <property type="match status" value="1"/>
</dbReference>
<dbReference type="Gene3D" id="3.40.190.10">
    <property type="entry name" value="Periplasmic binding protein-like II"/>
    <property type="match status" value="1"/>
</dbReference>
<organism evidence="2 3">
    <name type="scientific">Paenibacillus thalictri</name>
    <dbReference type="NCBI Taxonomy" id="2527873"/>
    <lineage>
        <taxon>Bacteria</taxon>
        <taxon>Bacillati</taxon>
        <taxon>Bacillota</taxon>
        <taxon>Bacilli</taxon>
        <taxon>Bacillales</taxon>
        <taxon>Paenibacillaceae</taxon>
        <taxon>Paenibacillus</taxon>
    </lineage>
</organism>
<keyword evidence="3" id="KW-1185">Reference proteome</keyword>
<dbReference type="RefSeq" id="WP_131014190.1">
    <property type="nucleotide sequence ID" value="NZ_SIRE01000010.1"/>
</dbReference>
<dbReference type="EMBL" id="SIRE01000010">
    <property type="protein sequence ID" value="TBL78206.1"/>
    <property type="molecule type" value="Genomic_DNA"/>
</dbReference>
<dbReference type="SUPFAM" id="SSF53850">
    <property type="entry name" value="Periplasmic binding protein-like II"/>
    <property type="match status" value="1"/>
</dbReference>
<dbReference type="InterPro" id="IPR006059">
    <property type="entry name" value="SBP"/>
</dbReference>
<sequence>MKRWIKRAVPLTLAVGMTIPVLAACSKNQGSDDSKKERVLRIASSMGYGDDEYFRQQFTEIFEFANPNIKIEIIPTMDEKYRYGYARPNPGEKPEDPMENLKKAMEGDNPPDVILTNYEQLNDLVSSNMLTQLDALIAKDKFDTTDIVPAVIDGLKKQGDGKLFALAPTFSSSALIYNKKMFDDAGAPYPKDGMTWEETFELARRVAKGDGDNRKYGFSFNTYSGGDLFYSMDMYTAPLQLTLFDDKGEKMTVDSDQWEKIWKTMLQLNNDKIIPAPQDQSKMRERMMNPNGEDFNPFQHDDFLSSRVAMSIINYGQLDQIINANKSAQNIKGFTPIDWNVVTVPTHPEAPNVGGYIGMNGIMGINAKAQNAEDAWKFIKFINGEEWAKLKARSSYQLVARKKFLKPKEGIEFNMDAFTKLIPVSRQDDYKLYREKPNIYQVRDIGRNLFQDVVQGKTQIRDALKQWQSQGDAALQQMKDNPTAPINIGGATSTQAIMR</sequence>
<keyword evidence="1" id="KW-0732">Signal</keyword>
<name>A0A4Q9DS46_9BACL</name>